<dbReference type="RefSeq" id="WP_068835463.1">
    <property type="nucleotide sequence ID" value="NZ_JBHSMX010000006.1"/>
</dbReference>
<name>A0ABW0Q4T0_9BURK</name>
<dbReference type="InterPro" id="IPR036979">
    <property type="entry name" value="CM_dom_sf"/>
</dbReference>
<evidence type="ECO:0000313" key="5">
    <source>
        <dbReference type="Proteomes" id="UP001596084"/>
    </source>
</evidence>
<sequence>MTTHPNVQHCDTMADVRRHIDALDDRIVALLAERGGYVAQAARIKQSADQVYDQARIDFIIERVRAQAREAGAPEAVMEATYRAMIAAFIDFERGEFKRLRQEG</sequence>
<dbReference type="InterPro" id="IPR051331">
    <property type="entry name" value="Chorismate_mutase-related"/>
</dbReference>
<feature type="domain" description="Chorismate mutase" evidence="3">
    <location>
        <begin position="7"/>
        <end position="97"/>
    </location>
</feature>
<dbReference type="PROSITE" id="PS51168">
    <property type="entry name" value="CHORISMATE_MUT_2"/>
    <property type="match status" value="1"/>
</dbReference>
<dbReference type="PANTHER" id="PTHR38041:SF1">
    <property type="entry name" value="CHORISMATE MUTASE"/>
    <property type="match status" value="1"/>
</dbReference>
<proteinExistence type="predicted"/>
<evidence type="ECO:0000256" key="1">
    <source>
        <dbReference type="ARBA" id="ARBA00012404"/>
    </source>
</evidence>
<dbReference type="PANTHER" id="PTHR38041">
    <property type="entry name" value="CHORISMATE MUTASE"/>
    <property type="match status" value="1"/>
</dbReference>
<dbReference type="InterPro" id="IPR002701">
    <property type="entry name" value="CM_II_prokaryot"/>
</dbReference>
<dbReference type="SMART" id="SM00830">
    <property type="entry name" value="CM_2"/>
    <property type="match status" value="1"/>
</dbReference>
<evidence type="ECO:0000256" key="2">
    <source>
        <dbReference type="ARBA" id="ARBA00023235"/>
    </source>
</evidence>
<dbReference type="SUPFAM" id="SSF48600">
    <property type="entry name" value="Chorismate mutase II"/>
    <property type="match status" value="1"/>
</dbReference>
<dbReference type="EMBL" id="JBHSMX010000006">
    <property type="protein sequence ID" value="MFC5519884.1"/>
    <property type="molecule type" value="Genomic_DNA"/>
</dbReference>
<evidence type="ECO:0000313" key="4">
    <source>
        <dbReference type="EMBL" id="MFC5519884.1"/>
    </source>
</evidence>
<reference evidence="5" key="1">
    <citation type="journal article" date="2019" name="Int. J. Syst. Evol. Microbiol.">
        <title>The Global Catalogue of Microorganisms (GCM) 10K type strain sequencing project: providing services to taxonomists for standard genome sequencing and annotation.</title>
        <authorList>
            <consortium name="The Broad Institute Genomics Platform"/>
            <consortium name="The Broad Institute Genome Sequencing Center for Infectious Disease"/>
            <person name="Wu L."/>
            <person name="Ma J."/>
        </authorList>
    </citation>
    <scope>NUCLEOTIDE SEQUENCE [LARGE SCALE GENOMIC DNA]</scope>
    <source>
        <strain evidence="5">CGMCC 4.7277</strain>
    </source>
</reference>
<dbReference type="Proteomes" id="UP001596084">
    <property type="component" value="Unassembled WGS sequence"/>
</dbReference>
<dbReference type="EC" id="5.4.99.5" evidence="1"/>
<evidence type="ECO:0000259" key="3">
    <source>
        <dbReference type="PROSITE" id="PS51168"/>
    </source>
</evidence>
<dbReference type="Gene3D" id="1.20.59.10">
    <property type="entry name" value="Chorismate mutase"/>
    <property type="match status" value="1"/>
</dbReference>
<organism evidence="4 5">
    <name type="scientific">Polaromonas jejuensis</name>
    <dbReference type="NCBI Taxonomy" id="457502"/>
    <lineage>
        <taxon>Bacteria</taxon>
        <taxon>Pseudomonadati</taxon>
        <taxon>Pseudomonadota</taxon>
        <taxon>Betaproteobacteria</taxon>
        <taxon>Burkholderiales</taxon>
        <taxon>Comamonadaceae</taxon>
        <taxon>Polaromonas</taxon>
    </lineage>
</organism>
<accession>A0ABW0Q4T0</accession>
<dbReference type="InterPro" id="IPR036263">
    <property type="entry name" value="Chorismate_II_sf"/>
</dbReference>
<gene>
    <name evidence="4" type="ORF">ACFPP7_02985</name>
</gene>
<protein>
    <recommendedName>
        <fullName evidence="1">chorismate mutase</fullName>
        <ecNumber evidence="1">5.4.99.5</ecNumber>
    </recommendedName>
</protein>
<keyword evidence="2" id="KW-0413">Isomerase</keyword>
<keyword evidence="5" id="KW-1185">Reference proteome</keyword>
<comment type="caution">
    <text evidence="4">The sequence shown here is derived from an EMBL/GenBank/DDBJ whole genome shotgun (WGS) entry which is preliminary data.</text>
</comment>
<dbReference type="Pfam" id="PF01817">
    <property type="entry name" value="CM_2"/>
    <property type="match status" value="1"/>
</dbReference>